<gene>
    <name evidence="4" type="ORF">KTO63_09255</name>
</gene>
<accession>A0A9E2W813</accession>
<dbReference type="InterPro" id="IPR032508">
    <property type="entry name" value="FecR_C"/>
</dbReference>
<name>A0A9E2W813_9BACT</name>
<dbReference type="InterPro" id="IPR006860">
    <property type="entry name" value="FecR"/>
</dbReference>
<dbReference type="RefSeq" id="WP_217790975.1">
    <property type="nucleotide sequence ID" value="NZ_JAHSPG010000004.1"/>
</dbReference>
<feature type="domain" description="Protein FecR C-terminal" evidence="3">
    <location>
        <begin position="327"/>
        <end position="391"/>
    </location>
</feature>
<keyword evidence="5" id="KW-1185">Reference proteome</keyword>
<dbReference type="Pfam" id="PF16344">
    <property type="entry name" value="FecR_C"/>
    <property type="match status" value="1"/>
</dbReference>
<evidence type="ECO:0000259" key="2">
    <source>
        <dbReference type="Pfam" id="PF04773"/>
    </source>
</evidence>
<feature type="transmembrane region" description="Helical" evidence="1">
    <location>
        <begin position="90"/>
        <end position="110"/>
    </location>
</feature>
<comment type="caution">
    <text evidence="4">The sequence shown here is derived from an EMBL/GenBank/DDBJ whole genome shotgun (WGS) entry which is preliminary data.</text>
</comment>
<evidence type="ECO:0000313" key="4">
    <source>
        <dbReference type="EMBL" id="MBV4357332.1"/>
    </source>
</evidence>
<feature type="domain" description="FecR protein" evidence="2">
    <location>
        <begin position="190"/>
        <end position="284"/>
    </location>
</feature>
<protein>
    <submittedName>
        <fullName evidence="4">FecR domain-containing protein</fullName>
    </submittedName>
</protein>
<dbReference type="Pfam" id="PF04773">
    <property type="entry name" value="FecR"/>
    <property type="match status" value="1"/>
</dbReference>
<dbReference type="GO" id="GO:0016989">
    <property type="term" value="F:sigma factor antagonist activity"/>
    <property type="evidence" value="ECO:0007669"/>
    <property type="project" value="TreeGrafter"/>
</dbReference>
<dbReference type="EMBL" id="JAHSPG010000004">
    <property type="protein sequence ID" value="MBV4357332.1"/>
    <property type="molecule type" value="Genomic_DNA"/>
</dbReference>
<keyword evidence="1" id="KW-0472">Membrane</keyword>
<evidence type="ECO:0000256" key="1">
    <source>
        <dbReference type="SAM" id="Phobius"/>
    </source>
</evidence>
<keyword evidence="1" id="KW-1133">Transmembrane helix</keyword>
<dbReference type="AlphaFoldDB" id="A0A9E2W813"/>
<evidence type="ECO:0000259" key="3">
    <source>
        <dbReference type="Pfam" id="PF16344"/>
    </source>
</evidence>
<dbReference type="PANTHER" id="PTHR30273">
    <property type="entry name" value="PERIPLASMIC SIGNAL SENSOR AND SIGMA FACTOR ACTIVATOR FECR-RELATED"/>
    <property type="match status" value="1"/>
</dbReference>
<proteinExistence type="predicted"/>
<reference evidence="4" key="1">
    <citation type="submission" date="2021-06" db="EMBL/GenBank/DDBJ databases">
        <authorList>
            <person name="Huq M.A."/>
        </authorList>
    </citation>
    <scope>NUCLEOTIDE SEQUENCE</scope>
    <source>
        <strain evidence="4">MAH-26</strain>
    </source>
</reference>
<evidence type="ECO:0000313" key="5">
    <source>
        <dbReference type="Proteomes" id="UP000812270"/>
    </source>
</evidence>
<organism evidence="4 5">
    <name type="scientific">Pinibacter aurantiacus</name>
    <dbReference type="NCBI Taxonomy" id="2851599"/>
    <lineage>
        <taxon>Bacteria</taxon>
        <taxon>Pseudomonadati</taxon>
        <taxon>Bacteroidota</taxon>
        <taxon>Chitinophagia</taxon>
        <taxon>Chitinophagales</taxon>
        <taxon>Chitinophagaceae</taxon>
        <taxon>Pinibacter</taxon>
    </lineage>
</organism>
<keyword evidence="1" id="KW-0812">Transmembrane</keyword>
<sequence>MNFQIQETEERAQRIAYLVAGFINKTLTTREHDELDEWVGQSDENMELFARLTDERNINEAMSFMQSLDKDSAYDKIKTQIFPEKSKRKWLLPASIAAIVLIAFGIDWFIKSNTVESTPIPSTIAFNNAPDKQPGSAKAVLQLTDGKTIELVNSTNGTVAKEGAVVIAANGESIAYTGSKSSVNATAYNTLTVPKGGRYKLQLSDGSQVWLNAASSIKYPVAFTGNERKVFIEGEAFFEIAKDASKPFSVQTTNASIQVLGTTFNINTYIDEPRESAVLVEGSIKVVTGKQQQILVPGQQANIEPSGTVTTGVASMQEVTGWKDDNFVFKDEPIENIMRQLARWYDVDISYQGKIERHFNASISRKEPLSKILRLLERTGQVRFTMSANKLEVSP</sequence>
<dbReference type="PANTHER" id="PTHR30273:SF2">
    <property type="entry name" value="PROTEIN FECR"/>
    <property type="match status" value="1"/>
</dbReference>
<dbReference type="InterPro" id="IPR012373">
    <property type="entry name" value="Ferrdict_sens_TM"/>
</dbReference>
<dbReference type="Proteomes" id="UP000812270">
    <property type="component" value="Unassembled WGS sequence"/>
</dbReference>